<name>A0A1X7INH5_9BACT</name>
<evidence type="ECO:0000256" key="2">
    <source>
        <dbReference type="SAM" id="SignalP"/>
    </source>
</evidence>
<feature type="signal peptide" evidence="2">
    <location>
        <begin position="1"/>
        <end position="21"/>
    </location>
</feature>
<proteinExistence type="predicted"/>
<dbReference type="PROSITE" id="PS51257">
    <property type="entry name" value="PROKAR_LIPOPROTEIN"/>
    <property type="match status" value="1"/>
</dbReference>
<sequence>MKSISKIVVMLLVVLVFQSCESDTDTLQLETQANVEMRAISSQSPLTNARTIASTPVFTTVTAGVTEIEFETLEEQMGEDEDDDSNEIEFEGRFEVNLLTGESTPDFGLSSILPGVYEEIEIEFDNILDGGHTLIAQFYFADSSSTDTTFVEFTTSEEFELELENDNGFMVDEGTVNSVLVTLDLDVLFGAIDFSSAVVDEDGVIRINEDSNRELANLIVSRIEQAMDADDYDEDDDEDDDDDDDDDDEEEDEDDENDDD</sequence>
<feature type="chain" id="PRO_5013118302" description="DUF4382 domain-containing protein" evidence="2">
    <location>
        <begin position="22"/>
        <end position="260"/>
    </location>
</feature>
<dbReference type="AlphaFoldDB" id="A0A1X7INH5"/>
<evidence type="ECO:0000313" key="3">
    <source>
        <dbReference type="EMBL" id="SMG16561.1"/>
    </source>
</evidence>
<keyword evidence="4" id="KW-1185">Reference proteome</keyword>
<evidence type="ECO:0008006" key="5">
    <source>
        <dbReference type="Google" id="ProtNLM"/>
    </source>
</evidence>
<evidence type="ECO:0000256" key="1">
    <source>
        <dbReference type="SAM" id="MobiDB-lite"/>
    </source>
</evidence>
<organism evidence="3 4">
    <name type="scientific">Marivirga sericea</name>
    <dbReference type="NCBI Taxonomy" id="1028"/>
    <lineage>
        <taxon>Bacteria</taxon>
        <taxon>Pseudomonadati</taxon>
        <taxon>Bacteroidota</taxon>
        <taxon>Cytophagia</taxon>
        <taxon>Cytophagales</taxon>
        <taxon>Marivirgaceae</taxon>
        <taxon>Marivirga</taxon>
    </lineage>
</organism>
<keyword evidence="2" id="KW-0732">Signal</keyword>
<feature type="compositionally biased region" description="Acidic residues" evidence="1">
    <location>
        <begin position="227"/>
        <end position="260"/>
    </location>
</feature>
<protein>
    <recommendedName>
        <fullName evidence="5">DUF4382 domain-containing protein</fullName>
    </recommendedName>
</protein>
<dbReference type="RefSeq" id="WP_176223667.1">
    <property type="nucleotide sequence ID" value="NZ_FXAW01000001.1"/>
</dbReference>
<reference evidence="4" key="1">
    <citation type="submission" date="2017-04" db="EMBL/GenBank/DDBJ databases">
        <authorList>
            <person name="Varghese N."/>
            <person name="Submissions S."/>
        </authorList>
    </citation>
    <scope>NUCLEOTIDE SEQUENCE [LARGE SCALE GENOMIC DNA]</scope>
    <source>
        <strain evidence="4">DSM 4125</strain>
    </source>
</reference>
<feature type="region of interest" description="Disordered" evidence="1">
    <location>
        <begin position="224"/>
        <end position="260"/>
    </location>
</feature>
<gene>
    <name evidence="3" type="ORF">SAMN05661096_00867</name>
</gene>
<dbReference type="EMBL" id="FXAW01000001">
    <property type="protein sequence ID" value="SMG16561.1"/>
    <property type="molecule type" value="Genomic_DNA"/>
</dbReference>
<dbReference type="Proteomes" id="UP000193804">
    <property type="component" value="Unassembled WGS sequence"/>
</dbReference>
<evidence type="ECO:0000313" key="4">
    <source>
        <dbReference type="Proteomes" id="UP000193804"/>
    </source>
</evidence>
<accession>A0A1X7INH5</accession>